<evidence type="ECO:0000256" key="3">
    <source>
        <dbReference type="ARBA" id="ARBA00001522"/>
    </source>
</evidence>
<keyword evidence="11 21" id="KW-0808">Transferase</keyword>
<protein>
    <recommendedName>
        <fullName evidence="16">Adenosylcobinamide kinase</fullName>
        <ecNumber evidence="8">2.7.1.156</ecNumber>
        <ecNumber evidence="9">2.7.7.62</ecNumber>
    </recommendedName>
    <alternativeName>
        <fullName evidence="17">Adenosylcobinamide-phosphate guanylyltransferase</fullName>
    </alternativeName>
</protein>
<evidence type="ECO:0000256" key="12">
    <source>
        <dbReference type="ARBA" id="ARBA00022741"/>
    </source>
</evidence>
<dbReference type="EMBL" id="CADCWF010000342">
    <property type="protein sequence ID" value="CAA9580653.1"/>
    <property type="molecule type" value="Genomic_DNA"/>
</dbReference>
<evidence type="ECO:0000256" key="5">
    <source>
        <dbReference type="ARBA" id="ARBA00004692"/>
    </source>
</evidence>
<dbReference type="GO" id="GO:0005525">
    <property type="term" value="F:GTP binding"/>
    <property type="evidence" value="ECO:0007669"/>
    <property type="project" value="UniProtKB-KW"/>
</dbReference>
<evidence type="ECO:0000256" key="16">
    <source>
        <dbReference type="ARBA" id="ARBA00029570"/>
    </source>
</evidence>
<feature type="region of interest" description="Disordered" evidence="20">
    <location>
        <begin position="198"/>
        <end position="218"/>
    </location>
</feature>
<keyword evidence="10" id="KW-0169">Cobalamin biosynthesis</keyword>
<dbReference type="NCBIfam" id="NF004469">
    <property type="entry name" value="PRK05800.1"/>
    <property type="match status" value="1"/>
</dbReference>
<keyword evidence="14" id="KW-0067">ATP-binding</keyword>
<dbReference type="EC" id="2.7.1.156" evidence="8"/>
<comment type="similarity">
    <text evidence="7">Belongs to the CobU/CobP family.</text>
</comment>
<dbReference type="GO" id="GO:0043752">
    <property type="term" value="F:adenosylcobinamide kinase activity"/>
    <property type="evidence" value="ECO:0007669"/>
    <property type="project" value="UniProtKB-EC"/>
</dbReference>
<dbReference type="InterPro" id="IPR027417">
    <property type="entry name" value="P-loop_NTPase"/>
</dbReference>
<organism evidence="21">
    <name type="scientific">uncultured Thermomicrobiales bacterium</name>
    <dbReference type="NCBI Taxonomy" id="1645740"/>
    <lineage>
        <taxon>Bacteria</taxon>
        <taxon>Pseudomonadati</taxon>
        <taxon>Thermomicrobiota</taxon>
        <taxon>Thermomicrobia</taxon>
        <taxon>Thermomicrobiales</taxon>
        <taxon>environmental samples</taxon>
    </lineage>
</organism>
<comment type="pathway">
    <text evidence="5">Cofactor biosynthesis; adenosylcobalamin biosynthesis; adenosylcobalamin from cob(II)yrinate a,c-diamide: step 6/7.</text>
</comment>
<dbReference type="UniPathway" id="UPA00148">
    <property type="reaction ID" value="UER00236"/>
</dbReference>
<evidence type="ECO:0000256" key="9">
    <source>
        <dbReference type="ARBA" id="ARBA00012523"/>
    </source>
</evidence>
<evidence type="ECO:0000256" key="2">
    <source>
        <dbReference type="ARBA" id="ARBA00000711"/>
    </source>
</evidence>
<evidence type="ECO:0000256" key="11">
    <source>
        <dbReference type="ARBA" id="ARBA00022679"/>
    </source>
</evidence>
<evidence type="ECO:0000256" key="4">
    <source>
        <dbReference type="ARBA" id="ARBA00003889"/>
    </source>
</evidence>
<comment type="catalytic activity">
    <reaction evidence="1">
        <text>adenosylcob(III)inamide + ATP = adenosylcob(III)inamide phosphate + ADP + H(+)</text>
        <dbReference type="Rhea" id="RHEA:15769"/>
        <dbReference type="ChEBI" id="CHEBI:2480"/>
        <dbReference type="ChEBI" id="CHEBI:15378"/>
        <dbReference type="ChEBI" id="CHEBI:30616"/>
        <dbReference type="ChEBI" id="CHEBI:58502"/>
        <dbReference type="ChEBI" id="CHEBI:456216"/>
        <dbReference type="EC" id="2.7.1.156"/>
    </reaction>
</comment>
<dbReference type="InterPro" id="IPR003203">
    <property type="entry name" value="CobU/CobP"/>
</dbReference>
<dbReference type="PIRSF" id="PIRSF006135">
    <property type="entry name" value="CobU"/>
    <property type="match status" value="1"/>
</dbReference>
<dbReference type="Gene3D" id="3.40.50.300">
    <property type="entry name" value="P-loop containing nucleotide triphosphate hydrolases"/>
    <property type="match status" value="1"/>
</dbReference>
<evidence type="ECO:0000313" key="21">
    <source>
        <dbReference type="EMBL" id="CAA9580653.1"/>
    </source>
</evidence>
<dbReference type="GO" id="GO:0005524">
    <property type="term" value="F:ATP binding"/>
    <property type="evidence" value="ECO:0007669"/>
    <property type="project" value="UniProtKB-KW"/>
</dbReference>
<dbReference type="PANTHER" id="PTHR34848:SF1">
    <property type="entry name" value="BIFUNCTIONAL ADENOSYLCOBALAMIN BIOSYNTHESIS PROTEIN COBU"/>
    <property type="match status" value="1"/>
</dbReference>
<comment type="function">
    <text evidence="4">Catalyzes ATP-dependent phosphorylation of adenosylcobinamide and addition of GMP to adenosylcobinamide phosphate.</text>
</comment>
<evidence type="ECO:0000256" key="20">
    <source>
        <dbReference type="SAM" id="MobiDB-lite"/>
    </source>
</evidence>
<dbReference type="PANTHER" id="PTHR34848">
    <property type="match status" value="1"/>
</dbReference>
<evidence type="ECO:0000256" key="13">
    <source>
        <dbReference type="ARBA" id="ARBA00022777"/>
    </source>
</evidence>
<evidence type="ECO:0000256" key="15">
    <source>
        <dbReference type="ARBA" id="ARBA00023134"/>
    </source>
</evidence>
<feature type="binding site" evidence="19">
    <location>
        <position position="85"/>
    </location>
    <ligand>
        <name>GTP</name>
        <dbReference type="ChEBI" id="CHEBI:37565"/>
    </ligand>
</feature>
<accession>A0A6J4VKI6</accession>
<evidence type="ECO:0000256" key="6">
    <source>
        <dbReference type="ARBA" id="ARBA00005159"/>
    </source>
</evidence>
<dbReference type="CDD" id="cd00544">
    <property type="entry name" value="CobU"/>
    <property type="match status" value="1"/>
</dbReference>
<keyword evidence="21" id="KW-0548">Nucleotidyltransferase</keyword>
<evidence type="ECO:0000256" key="8">
    <source>
        <dbReference type="ARBA" id="ARBA00012016"/>
    </source>
</evidence>
<evidence type="ECO:0000256" key="1">
    <source>
        <dbReference type="ARBA" id="ARBA00000312"/>
    </source>
</evidence>
<proteinExistence type="inferred from homology"/>
<reference evidence="21" key="1">
    <citation type="submission" date="2020-02" db="EMBL/GenBank/DDBJ databases">
        <authorList>
            <person name="Meier V. D."/>
        </authorList>
    </citation>
    <scope>NUCLEOTIDE SEQUENCE</scope>
    <source>
        <strain evidence="21">AVDCRST_MAG59</strain>
    </source>
</reference>
<comment type="catalytic activity">
    <reaction evidence="2">
        <text>adenosylcob(III)inamide phosphate + GTP + H(+) = adenosylcob(III)inamide-GDP + diphosphate</text>
        <dbReference type="Rhea" id="RHEA:22712"/>
        <dbReference type="ChEBI" id="CHEBI:15378"/>
        <dbReference type="ChEBI" id="CHEBI:33019"/>
        <dbReference type="ChEBI" id="CHEBI:37565"/>
        <dbReference type="ChEBI" id="CHEBI:58502"/>
        <dbReference type="ChEBI" id="CHEBI:60487"/>
        <dbReference type="EC" id="2.7.7.62"/>
    </reaction>
</comment>
<dbReference type="GO" id="GO:0009236">
    <property type="term" value="P:cobalamin biosynthetic process"/>
    <property type="evidence" value="ECO:0007669"/>
    <property type="project" value="UniProtKB-UniPathway"/>
</dbReference>
<keyword evidence="12 19" id="KW-0547">Nucleotide-binding</keyword>
<gene>
    <name evidence="21" type="ORF">AVDCRST_MAG59-4702</name>
</gene>
<feature type="binding site" evidence="19">
    <location>
        <begin position="52"/>
        <end position="55"/>
    </location>
    <ligand>
        <name>GTP</name>
        <dbReference type="ChEBI" id="CHEBI:37565"/>
    </ligand>
</feature>
<name>A0A6J4VKI6_9BACT</name>
<evidence type="ECO:0000256" key="19">
    <source>
        <dbReference type="PIRSR" id="PIRSR006135-2"/>
    </source>
</evidence>
<evidence type="ECO:0000256" key="14">
    <source>
        <dbReference type="ARBA" id="ARBA00022840"/>
    </source>
</evidence>
<dbReference type="SUPFAM" id="SSF52540">
    <property type="entry name" value="P-loop containing nucleoside triphosphate hydrolases"/>
    <property type="match status" value="1"/>
</dbReference>
<feature type="binding site" evidence="19">
    <location>
        <begin position="10"/>
        <end position="17"/>
    </location>
    <ligand>
        <name>GTP</name>
        <dbReference type="ChEBI" id="CHEBI:37565"/>
    </ligand>
</feature>
<feature type="active site" description="GMP-histidine intermediate" evidence="18">
    <location>
        <position position="51"/>
    </location>
</feature>
<keyword evidence="15 19" id="KW-0342">GTP-binding</keyword>
<evidence type="ECO:0000256" key="18">
    <source>
        <dbReference type="PIRSR" id="PIRSR006135-1"/>
    </source>
</evidence>
<evidence type="ECO:0000256" key="7">
    <source>
        <dbReference type="ARBA" id="ARBA00007490"/>
    </source>
</evidence>
<comment type="catalytic activity">
    <reaction evidence="3">
        <text>adenosylcob(III)inamide + GTP = adenosylcob(III)inamide phosphate + GDP + H(+)</text>
        <dbReference type="Rhea" id="RHEA:15765"/>
        <dbReference type="ChEBI" id="CHEBI:2480"/>
        <dbReference type="ChEBI" id="CHEBI:15378"/>
        <dbReference type="ChEBI" id="CHEBI:37565"/>
        <dbReference type="ChEBI" id="CHEBI:58189"/>
        <dbReference type="ChEBI" id="CHEBI:58502"/>
        <dbReference type="EC" id="2.7.1.156"/>
    </reaction>
</comment>
<keyword evidence="13 21" id="KW-0418">Kinase</keyword>
<evidence type="ECO:0000256" key="17">
    <source>
        <dbReference type="ARBA" id="ARBA00030571"/>
    </source>
</evidence>
<comment type="pathway">
    <text evidence="6">Cofactor biosynthesis; adenosylcobalamin biosynthesis; adenosylcobalamin from cob(II)yrinate a,c-diamide: step 5/7.</text>
</comment>
<feature type="binding site" evidence="19">
    <location>
        <begin position="35"/>
        <end position="37"/>
    </location>
    <ligand>
        <name>GTP</name>
        <dbReference type="ChEBI" id="CHEBI:37565"/>
    </ligand>
</feature>
<sequence>MNTGVVLVLGGARSGKSAWAERQAAISGRPVLFVATAVPSDAEMAFRIAAHKATRPSGWRTVEEPLDLVGAVATNARPNDLVLVDCLTVWLGNLLHVRTGGDLAAVDPERSERVEAEAVETIQRLLAAVPDLDIELVVVSNEVGMGLVPPYPVGRVFRDALGRVNCVTAAGAGSVVLMVAGLPVDVRRLSQAEPVSLGAAPKVDRDSQAVDITDSPVP</sequence>
<dbReference type="EC" id="2.7.7.62" evidence="9"/>
<dbReference type="Pfam" id="PF02283">
    <property type="entry name" value="CobU"/>
    <property type="match status" value="1"/>
</dbReference>
<feature type="binding site" evidence="19">
    <location>
        <position position="63"/>
    </location>
    <ligand>
        <name>GTP</name>
        <dbReference type="ChEBI" id="CHEBI:37565"/>
    </ligand>
</feature>
<dbReference type="AlphaFoldDB" id="A0A6J4VKI6"/>
<dbReference type="GO" id="GO:0008820">
    <property type="term" value="F:cobinamide phosphate guanylyltransferase activity"/>
    <property type="evidence" value="ECO:0007669"/>
    <property type="project" value="UniProtKB-EC"/>
</dbReference>
<evidence type="ECO:0000256" key="10">
    <source>
        <dbReference type="ARBA" id="ARBA00022573"/>
    </source>
</evidence>